<comment type="caution">
    <text evidence="3">The sequence shown here is derived from an EMBL/GenBank/DDBJ whole genome shotgun (WGS) entry which is preliminary data.</text>
</comment>
<evidence type="ECO:0000313" key="3">
    <source>
        <dbReference type="EMBL" id="MBV0901887.1"/>
    </source>
</evidence>
<proteinExistence type="predicted"/>
<evidence type="ECO:0000256" key="1">
    <source>
        <dbReference type="SAM" id="MobiDB-lite"/>
    </source>
</evidence>
<accession>A0AA41KFB5</accession>
<dbReference type="RefSeq" id="WP_162413073.1">
    <property type="nucleotide sequence ID" value="NZ_JAHQXE010000002.1"/>
</dbReference>
<feature type="compositionally biased region" description="Low complexity" evidence="1">
    <location>
        <begin position="12"/>
        <end position="24"/>
    </location>
</feature>
<feature type="domain" description="DUF2249" evidence="2">
    <location>
        <begin position="29"/>
        <end position="90"/>
    </location>
</feature>
<evidence type="ECO:0000313" key="4">
    <source>
        <dbReference type="Proteomes" id="UP001166304"/>
    </source>
</evidence>
<dbReference type="AlphaFoldDB" id="A0AA41KFB5"/>
<dbReference type="EMBL" id="JAHQXE010000002">
    <property type="protein sequence ID" value="MBV0901887.1"/>
    <property type="molecule type" value="Genomic_DNA"/>
</dbReference>
<dbReference type="InterPro" id="IPR018720">
    <property type="entry name" value="DUF2249"/>
</dbReference>
<protein>
    <submittedName>
        <fullName evidence="3">DUF2249 domain-containing protein</fullName>
    </submittedName>
</protein>
<organism evidence="3 4">
    <name type="scientific">Haloarcula salina</name>
    <dbReference type="NCBI Taxonomy" id="1429914"/>
    <lineage>
        <taxon>Archaea</taxon>
        <taxon>Methanobacteriati</taxon>
        <taxon>Methanobacteriota</taxon>
        <taxon>Stenosarchaea group</taxon>
        <taxon>Halobacteria</taxon>
        <taxon>Halobacteriales</taxon>
        <taxon>Haloarculaceae</taxon>
        <taxon>Haloarcula</taxon>
    </lineage>
</organism>
<evidence type="ECO:0000259" key="2">
    <source>
        <dbReference type="Pfam" id="PF10006"/>
    </source>
</evidence>
<name>A0AA41KFB5_9EURY</name>
<gene>
    <name evidence="3" type="ORF">KTS37_08805</name>
</gene>
<dbReference type="Pfam" id="PF10006">
    <property type="entry name" value="DUF2249"/>
    <property type="match status" value="1"/>
</dbReference>
<dbReference type="SUPFAM" id="SSF64307">
    <property type="entry name" value="SirA-like"/>
    <property type="match status" value="1"/>
</dbReference>
<dbReference type="Proteomes" id="UP001166304">
    <property type="component" value="Unassembled WGS sequence"/>
</dbReference>
<dbReference type="InterPro" id="IPR036868">
    <property type="entry name" value="TusA-like_sf"/>
</dbReference>
<feature type="region of interest" description="Disordered" evidence="1">
    <location>
        <begin position="1"/>
        <end position="37"/>
    </location>
</feature>
<keyword evidence="4" id="KW-1185">Reference proteome</keyword>
<reference evidence="3" key="1">
    <citation type="submission" date="2021-06" db="EMBL/GenBank/DDBJ databases">
        <title>New haloarchaea isolates fom saline soil.</title>
        <authorList>
            <person name="Duran-Viseras A."/>
            <person name="Sanchez-Porro C.S."/>
            <person name="Ventosa A."/>
        </authorList>
    </citation>
    <scope>NUCLEOTIDE SEQUENCE</scope>
    <source>
        <strain evidence="3">JCM 18369</strain>
    </source>
</reference>
<sequence length="94" mass="10304">MAPTQGEPADVAPIIAETDAPADAPTDRLDVRSLGPPGPLKETLERLAELDGDTVLVQYNDRAPQHLYPKLEDRGYAYETLETDDATVTVIWSR</sequence>